<dbReference type="Pfam" id="PF01590">
    <property type="entry name" value="GAF"/>
    <property type="match status" value="1"/>
</dbReference>
<feature type="coiled-coil region" evidence="6">
    <location>
        <begin position="1488"/>
        <end position="1525"/>
    </location>
</feature>
<dbReference type="SUPFAM" id="SSF48452">
    <property type="entry name" value="TPR-like"/>
    <property type="match status" value="1"/>
</dbReference>
<dbReference type="OrthoDB" id="517727at2"/>
<dbReference type="PROSITE" id="PS50011">
    <property type="entry name" value="PROTEIN_KINASE_DOM"/>
    <property type="match status" value="1"/>
</dbReference>
<dbReference type="EMBL" id="CZCS02000181">
    <property type="protein sequence ID" value="VXD18698.1"/>
    <property type="molecule type" value="Genomic_DNA"/>
</dbReference>
<dbReference type="InterPro" id="IPR005467">
    <property type="entry name" value="His_kinase_dom"/>
</dbReference>
<dbReference type="InterPro" id="IPR019734">
    <property type="entry name" value="TPR_rpt"/>
</dbReference>
<keyword evidence="9" id="KW-0808">Transferase</keyword>
<feature type="domain" description="Protein kinase" evidence="7">
    <location>
        <begin position="7"/>
        <end position="270"/>
    </location>
</feature>
<dbReference type="PRINTS" id="PR00344">
    <property type="entry name" value="BCTRLSENSOR"/>
</dbReference>
<dbReference type="InterPro" id="IPR041664">
    <property type="entry name" value="AAA_16"/>
</dbReference>
<dbReference type="Pfam" id="PF25503">
    <property type="entry name" value="TPR_CHK1"/>
    <property type="match status" value="1"/>
</dbReference>
<dbReference type="CDD" id="cd00082">
    <property type="entry name" value="HisKA"/>
    <property type="match status" value="1"/>
</dbReference>
<dbReference type="Proteomes" id="UP000182190">
    <property type="component" value="Unassembled WGS sequence"/>
</dbReference>
<accession>A0A7Z9DYR8</accession>
<dbReference type="CDD" id="cd14014">
    <property type="entry name" value="STKc_PknB_like"/>
    <property type="match status" value="1"/>
</dbReference>
<comment type="caution">
    <text evidence="9">The sequence shown here is derived from an EMBL/GenBank/DDBJ whole genome shotgun (WGS) entry which is preliminary data.</text>
</comment>
<dbReference type="SMART" id="SM00387">
    <property type="entry name" value="HATPase_c"/>
    <property type="match status" value="1"/>
</dbReference>
<dbReference type="SMART" id="SM00388">
    <property type="entry name" value="HisKA"/>
    <property type="match status" value="1"/>
</dbReference>
<evidence type="ECO:0000256" key="6">
    <source>
        <dbReference type="SAM" id="Coils"/>
    </source>
</evidence>
<keyword evidence="10" id="KW-1185">Reference proteome</keyword>
<dbReference type="SUPFAM" id="SSF55874">
    <property type="entry name" value="ATPase domain of HSP90 chaperone/DNA topoisomerase II/histidine kinase"/>
    <property type="match status" value="1"/>
</dbReference>
<dbReference type="SMART" id="SM00065">
    <property type="entry name" value="GAF"/>
    <property type="match status" value="1"/>
</dbReference>
<dbReference type="InterPro" id="IPR000719">
    <property type="entry name" value="Prot_kinase_dom"/>
</dbReference>
<evidence type="ECO:0000256" key="3">
    <source>
        <dbReference type="ARBA" id="ARBA00022553"/>
    </source>
</evidence>
<dbReference type="GO" id="GO:0000155">
    <property type="term" value="F:phosphorelay sensor kinase activity"/>
    <property type="evidence" value="ECO:0007669"/>
    <property type="project" value="InterPro"/>
</dbReference>
<dbReference type="InterPro" id="IPR003661">
    <property type="entry name" value="HisK_dim/P_dom"/>
</dbReference>
<organism evidence="9 10">
    <name type="scientific">Planktothrix paucivesiculata PCC 9631</name>
    <dbReference type="NCBI Taxonomy" id="671071"/>
    <lineage>
        <taxon>Bacteria</taxon>
        <taxon>Bacillati</taxon>
        <taxon>Cyanobacteriota</taxon>
        <taxon>Cyanophyceae</taxon>
        <taxon>Oscillatoriophycideae</taxon>
        <taxon>Oscillatoriales</taxon>
        <taxon>Microcoleaceae</taxon>
        <taxon>Planktothrix</taxon>
    </lineage>
</organism>
<dbReference type="InterPro" id="IPR011009">
    <property type="entry name" value="Kinase-like_dom_sf"/>
</dbReference>
<protein>
    <recommendedName>
        <fullName evidence="2">histidine kinase</fullName>
        <ecNumber evidence="2">2.7.13.3</ecNumber>
    </recommendedName>
</protein>
<comment type="catalytic activity">
    <reaction evidence="1">
        <text>ATP + protein L-histidine = ADP + protein N-phospho-L-histidine.</text>
        <dbReference type="EC" id="2.7.13.3"/>
    </reaction>
</comment>
<dbReference type="Pfam" id="PF13191">
    <property type="entry name" value="AAA_16"/>
    <property type="match status" value="1"/>
</dbReference>
<dbReference type="GO" id="GO:0005524">
    <property type="term" value="F:ATP binding"/>
    <property type="evidence" value="ECO:0007669"/>
    <property type="project" value="InterPro"/>
</dbReference>
<dbReference type="PANTHER" id="PTHR43642:SF1">
    <property type="entry name" value="HYBRID SIGNAL TRANSDUCTION HISTIDINE KINASE G"/>
    <property type="match status" value="1"/>
</dbReference>
<dbReference type="Gene3D" id="3.30.200.20">
    <property type="entry name" value="Phosphorylase Kinase, domain 1"/>
    <property type="match status" value="1"/>
</dbReference>
<dbReference type="PANTHER" id="PTHR43642">
    <property type="entry name" value="HYBRID SIGNAL TRANSDUCTION HISTIDINE KINASE G"/>
    <property type="match status" value="1"/>
</dbReference>
<dbReference type="InterPro" id="IPR053159">
    <property type="entry name" value="Hybrid_Histidine_Kinase"/>
</dbReference>
<dbReference type="Gene3D" id="3.30.565.10">
    <property type="entry name" value="Histidine kinase-like ATPase, C-terminal domain"/>
    <property type="match status" value="1"/>
</dbReference>
<dbReference type="RefSeq" id="WP_083617875.1">
    <property type="nucleotide sequence ID" value="NZ_LR735002.1"/>
</dbReference>
<dbReference type="Gene3D" id="3.40.50.300">
    <property type="entry name" value="P-loop containing nucleotide triphosphate hydrolases"/>
    <property type="match status" value="1"/>
</dbReference>
<dbReference type="SUPFAM" id="SSF52540">
    <property type="entry name" value="P-loop containing nucleoside triphosphate hydrolases"/>
    <property type="match status" value="1"/>
</dbReference>
<dbReference type="Pfam" id="PF02518">
    <property type="entry name" value="HATPase_c"/>
    <property type="match status" value="1"/>
</dbReference>
<keyword evidence="4" id="KW-0418">Kinase</keyword>
<dbReference type="InterPro" id="IPR029016">
    <property type="entry name" value="GAF-like_dom_sf"/>
</dbReference>
<evidence type="ECO:0000256" key="1">
    <source>
        <dbReference type="ARBA" id="ARBA00000085"/>
    </source>
</evidence>
<gene>
    <name evidence="9" type="ORF">PL9631_410014</name>
</gene>
<dbReference type="InterPro" id="IPR036890">
    <property type="entry name" value="HATPase_C_sf"/>
</dbReference>
<name>A0A7Z9DYR8_9CYAN</name>
<keyword evidence="6" id="KW-0175">Coiled coil</keyword>
<dbReference type="Gene3D" id="1.10.510.10">
    <property type="entry name" value="Transferase(Phosphotransferase) domain 1"/>
    <property type="match status" value="1"/>
</dbReference>
<proteinExistence type="predicted"/>
<evidence type="ECO:0000313" key="9">
    <source>
        <dbReference type="EMBL" id="VXD18698.1"/>
    </source>
</evidence>
<dbReference type="SUPFAM" id="SSF55781">
    <property type="entry name" value="GAF domain-like"/>
    <property type="match status" value="1"/>
</dbReference>
<dbReference type="InterPro" id="IPR004358">
    <property type="entry name" value="Sig_transdc_His_kin-like_C"/>
</dbReference>
<dbReference type="InterPro" id="IPR036097">
    <property type="entry name" value="HisK_dim/P_sf"/>
</dbReference>
<evidence type="ECO:0000259" key="8">
    <source>
        <dbReference type="PROSITE" id="PS50109"/>
    </source>
</evidence>
<dbReference type="Pfam" id="PF00069">
    <property type="entry name" value="Pkinase"/>
    <property type="match status" value="1"/>
</dbReference>
<keyword evidence="5" id="KW-0902">Two-component regulatory system</keyword>
<dbReference type="InterPro" id="IPR011990">
    <property type="entry name" value="TPR-like_helical_dom_sf"/>
</dbReference>
<evidence type="ECO:0000259" key="7">
    <source>
        <dbReference type="PROSITE" id="PS50011"/>
    </source>
</evidence>
<dbReference type="InterPro" id="IPR027417">
    <property type="entry name" value="P-loop_NTPase"/>
</dbReference>
<feature type="domain" description="Histidine kinase" evidence="8">
    <location>
        <begin position="1534"/>
        <end position="1795"/>
    </location>
</feature>
<dbReference type="Gene3D" id="3.30.450.40">
    <property type="match status" value="1"/>
</dbReference>
<dbReference type="Gene3D" id="1.10.287.130">
    <property type="match status" value="1"/>
</dbReference>
<evidence type="ECO:0000256" key="4">
    <source>
        <dbReference type="ARBA" id="ARBA00022777"/>
    </source>
</evidence>
<evidence type="ECO:0000256" key="5">
    <source>
        <dbReference type="ARBA" id="ARBA00023012"/>
    </source>
</evidence>
<dbReference type="InterPro" id="IPR003594">
    <property type="entry name" value="HATPase_dom"/>
</dbReference>
<sequence>MITLPGYQNLSLIYESNKSLVYRCTRESDQLSVIHKVLRVDYPTAEEQTRYQQEYEILSNLSLEGVIKVYDLQKYQNNLVLVLEDFGGKSLKKLITEQKLNWLEVLNLGIKIIESLKQIHQCNIIHKDINPSNLVFNPETEQIKIIDFGISTRLKQENPILKNPDILEGTLAYISPEQTGRMNRCLDYRTDFYSLGITLYELLTQQVPFPSLDAMELVHCHIAKRPIPACEINPEIPPAISELVMKLLAKSVEERYQSALGIQADLEKFLSQWQTQGKITQISLGEQDITDQFQIPQKLYGREHYIETLLTAFEQVSEGQTQMMLVSGYSGIGKSSLVQEIYKPLTYRKAYFISGKFDQLERNVPYSAIVNAFQFLIQQLLTETEVQLNEWKEKLLLALGANGKLITDVIPELELIIGAQPEIQELGRTESQNRFNLIFQKFIRVFCQQSHPLVIFLDDLQWADSATLNLVKLMMIDTETQYLFLIGAYRDNQVSGTHPLINTINDLKKAEAILKTIHLVPLTLEYISQIVGDTLKKSSETVEPLAALIEQKTLGNPFFISEFLKYLYQEKIIQFNNNQLSWQWSIEEIKTLDITDNVVELMLKKLKKLSKKTQEFLCFCACIGNHFDLKTLSGICEIPIPKIYSILSPAIQLGLIIPTSELENTDIQDIKAPLLIFNYRFLHDRVQQAAYSLIEQADKKSIHLKIGRLVVSRMTQTEKNDQLFQFIDHLNMAWELITDEPEKIHLAKLNLKAGQKAKEATAYLAAQAYFQIGIKLLPESRWTQQYNLTFTLYKELAEVEFIVGDSQEAQVLAQITLEQAKTNLKKVEIHRILITQYSLTGKPEKAIQEGRKALELLGIDFPDSNLLTVIQKERKKAIKNLGSRSISALIDQPNIPNDREKMAAKLLVDIDPAAYFTDQNLYAVIVLKSVNLYLQYGNVPESAKGYSTYGILLGSDGGDYQGGYEFGLLALKISEKFHSLGQKCQACFILANFLHSWVKPLQGTEAINNEGYLAGMESGDIPFAGYILMFKQINSFYQGLELNQLLAKVLTTLDFFKKYKNQWGNDAILGLKMVLLNLVEITESPLNFDLSELTEAEYLADCFSHNSLVWVAQFYIFKSQVLFLYEQPEDALKFLDEAEQYLPYSLGMLIIVEHHFYTALCLIALYPQGSLSQKQKYEEKLALLQSKMQEWADNCPENFLHKVLLIEAEKARIEGNIVQAIDYYEQAIELARINGFIQNEALAQELAGKFWMAQGKEKYAKVHIVEAHYLYQRWGAKYKVKNLEEKYSFLLVKTSSSRITETTHSTHSSSSKNSSSVLDLTTILKASHTLASEIVLDQLLASLMKILMENAGARRGLLLLNQRGELTIEASASVDLEQVIVGESILINSYNDLPINIINYVQRTLSNLVLMDAKLDERFADNIYITSHELKSVLCTPIVKQGKLIAILYLENNLTVGAFTPERLEVLKLLCSQAAISLENALLYNLMEQKVQERTQELNAKNIDLEQTLQELKHTQTQLIQTEKMSSLGQLVAGVAHEINNPVNFISGNLTYATEYFNQLSELLLLYQREYPQANNTIEDYIQEIELDFLTEDLSKLLSSMQLGAKRICEIVLTLRNFSRLDEAEMKPVDIHEGIESTLLILQHRFKERPNYPSIQVVKTYGNLPLVNCYASQLNQVFMNIISNGIDALQESINQSSIPTDPKIYISTEIIDLVNENTPEKMVMIRIADNGPGIPPEIQQRLFDPFFTTKPIGTGTGLGLSISYAIVVDKHGGQLTCSSLPGKRTEFTIKIPLICDESSEENQPLLFSSK</sequence>
<evidence type="ECO:0000313" key="10">
    <source>
        <dbReference type="Proteomes" id="UP000182190"/>
    </source>
</evidence>
<reference evidence="9" key="1">
    <citation type="submission" date="2019-10" db="EMBL/GenBank/DDBJ databases">
        <authorList>
            <consortium name="Genoscope - CEA"/>
            <person name="William W."/>
        </authorList>
    </citation>
    <scope>NUCLEOTIDE SEQUENCE [LARGE SCALE GENOMIC DNA]</scope>
    <source>
        <strain evidence="9">BBR_PRJEB10994</strain>
    </source>
</reference>
<dbReference type="SMART" id="SM00028">
    <property type="entry name" value="TPR"/>
    <property type="match status" value="4"/>
</dbReference>
<dbReference type="InterPro" id="IPR003018">
    <property type="entry name" value="GAF"/>
</dbReference>
<dbReference type="SUPFAM" id="SSF47384">
    <property type="entry name" value="Homodimeric domain of signal transducing histidine kinase"/>
    <property type="match status" value="1"/>
</dbReference>
<dbReference type="PROSITE" id="PS50109">
    <property type="entry name" value="HIS_KIN"/>
    <property type="match status" value="1"/>
</dbReference>
<dbReference type="SUPFAM" id="SSF56112">
    <property type="entry name" value="Protein kinase-like (PK-like)"/>
    <property type="match status" value="1"/>
</dbReference>
<evidence type="ECO:0000256" key="2">
    <source>
        <dbReference type="ARBA" id="ARBA00012438"/>
    </source>
</evidence>
<dbReference type="EC" id="2.7.13.3" evidence="2"/>
<keyword evidence="3" id="KW-0597">Phosphoprotein</keyword>